<feature type="chain" id="PRO_5044550150" evidence="1">
    <location>
        <begin position="22"/>
        <end position="199"/>
    </location>
</feature>
<sequence>MHFTLPLVYTALLFATGSVAANIPQFSTETSVALDPRADGPGTDRDHPPCFIKDRSTSHTESVIVPAGCWSSKPQPISANVNTILRQVYNDFKHDRVRVEQLLQKPDATDTEKQEAVRLFKWHLEVNTEKIQAVTKVVATNRDSDLAHHQSFDAGDIGSTVKAVQSGMVLLVDHGVNRSVGQLVAALLVSIGLLVGSLL</sequence>
<organism evidence="3 4">
    <name type="scientific">Tilletia caries</name>
    <name type="common">wheat bunt fungus</name>
    <dbReference type="NCBI Taxonomy" id="13290"/>
    <lineage>
        <taxon>Eukaryota</taxon>
        <taxon>Fungi</taxon>
        <taxon>Dikarya</taxon>
        <taxon>Basidiomycota</taxon>
        <taxon>Ustilaginomycotina</taxon>
        <taxon>Exobasidiomycetes</taxon>
        <taxon>Tilletiales</taxon>
        <taxon>Tilletiaceae</taxon>
        <taxon>Tilletia</taxon>
    </lineage>
</organism>
<name>A0A177U607_9BASI</name>
<protein>
    <submittedName>
        <fullName evidence="3">Uncharacterized protein</fullName>
    </submittedName>
</protein>
<evidence type="ECO:0000313" key="2">
    <source>
        <dbReference type="EMBL" id="CAD6926440.1"/>
    </source>
</evidence>
<accession>A0A177U607</accession>
<feature type="signal peptide" evidence="1">
    <location>
        <begin position="1"/>
        <end position="21"/>
    </location>
</feature>
<evidence type="ECO:0000313" key="4">
    <source>
        <dbReference type="Proteomes" id="UP000077671"/>
    </source>
</evidence>
<dbReference type="AlphaFoldDB" id="A0A177U607"/>
<proteinExistence type="predicted"/>
<reference evidence="3" key="2">
    <citation type="journal article" date="2019" name="IMA Fungus">
        <title>Genome sequencing and comparison of five Tilletia species to identify candidate genes for the detection of regulated species infecting wheat.</title>
        <authorList>
            <person name="Nguyen H.D.T."/>
            <person name="Sultana T."/>
            <person name="Kesanakurti P."/>
            <person name="Hambleton S."/>
        </authorList>
    </citation>
    <scope>NUCLEOTIDE SEQUENCE</scope>
    <source>
        <strain evidence="3">DAOMC 238032</strain>
    </source>
</reference>
<gene>
    <name evidence="3" type="ORF">A4X03_0g7024</name>
    <name evidence="2" type="ORF">JKIAZH3_G6704</name>
</gene>
<evidence type="ECO:0000313" key="3">
    <source>
        <dbReference type="EMBL" id="KAE8247534.1"/>
    </source>
</evidence>
<keyword evidence="5" id="KW-1185">Reference proteome</keyword>
<evidence type="ECO:0000313" key="5">
    <source>
        <dbReference type="Proteomes" id="UP000836402"/>
    </source>
</evidence>
<dbReference type="EMBL" id="LWDD02001519">
    <property type="protein sequence ID" value="KAE8247534.1"/>
    <property type="molecule type" value="Genomic_DNA"/>
</dbReference>
<comment type="caution">
    <text evidence="3">The sequence shown here is derived from an EMBL/GenBank/DDBJ whole genome shotgun (WGS) entry which is preliminary data.</text>
</comment>
<reference evidence="2" key="3">
    <citation type="submission" date="2020-10" db="EMBL/GenBank/DDBJ databases">
        <authorList>
            <person name="Sedaghatjoo S."/>
        </authorList>
    </citation>
    <scope>NUCLEOTIDE SEQUENCE</scope>
    <source>
        <strain evidence="2">AZH3</strain>
    </source>
</reference>
<dbReference type="Proteomes" id="UP000836402">
    <property type="component" value="Unassembled WGS sequence"/>
</dbReference>
<keyword evidence="1" id="KW-0732">Signal</keyword>
<reference evidence="3" key="1">
    <citation type="submission" date="2016-04" db="EMBL/GenBank/DDBJ databases">
        <authorList>
            <person name="Nguyen H.D."/>
            <person name="Kesanakurti P."/>
            <person name="Cullis J."/>
            <person name="Levesque C.A."/>
            <person name="Hambleton S."/>
        </authorList>
    </citation>
    <scope>NUCLEOTIDE SEQUENCE</scope>
    <source>
        <strain evidence="3">DAOMC 238032</strain>
    </source>
</reference>
<evidence type="ECO:0000256" key="1">
    <source>
        <dbReference type="SAM" id="SignalP"/>
    </source>
</evidence>
<dbReference type="EMBL" id="CAJHJG010003121">
    <property type="protein sequence ID" value="CAD6926440.1"/>
    <property type="molecule type" value="Genomic_DNA"/>
</dbReference>
<dbReference type="Proteomes" id="UP000077671">
    <property type="component" value="Unassembled WGS sequence"/>
</dbReference>